<proteinExistence type="predicted"/>
<evidence type="ECO:0000313" key="3">
    <source>
        <dbReference type="Proteomes" id="UP001280121"/>
    </source>
</evidence>
<organism evidence="2 3">
    <name type="scientific">Dipteronia dyeriana</name>
    <dbReference type="NCBI Taxonomy" id="168575"/>
    <lineage>
        <taxon>Eukaryota</taxon>
        <taxon>Viridiplantae</taxon>
        <taxon>Streptophyta</taxon>
        <taxon>Embryophyta</taxon>
        <taxon>Tracheophyta</taxon>
        <taxon>Spermatophyta</taxon>
        <taxon>Magnoliopsida</taxon>
        <taxon>eudicotyledons</taxon>
        <taxon>Gunneridae</taxon>
        <taxon>Pentapetalae</taxon>
        <taxon>rosids</taxon>
        <taxon>malvids</taxon>
        <taxon>Sapindales</taxon>
        <taxon>Sapindaceae</taxon>
        <taxon>Hippocastanoideae</taxon>
        <taxon>Acereae</taxon>
        <taxon>Dipteronia</taxon>
    </lineage>
</organism>
<dbReference type="AlphaFoldDB" id="A0AAD9TLI0"/>
<evidence type="ECO:0000259" key="1">
    <source>
        <dbReference type="Pfam" id="PF13456"/>
    </source>
</evidence>
<protein>
    <recommendedName>
        <fullName evidence="1">RNase H type-1 domain-containing protein</fullName>
    </recommendedName>
</protein>
<dbReference type="EMBL" id="JANJYI010000008">
    <property type="protein sequence ID" value="KAK2637819.1"/>
    <property type="molecule type" value="Genomic_DNA"/>
</dbReference>
<gene>
    <name evidence="2" type="ORF">Ddye_025614</name>
</gene>
<dbReference type="Proteomes" id="UP001280121">
    <property type="component" value="Unassembled WGS sequence"/>
</dbReference>
<keyword evidence="3" id="KW-1185">Reference proteome</keyword>
<reference evidence="2" key="1">
    <citation type="journal article" date="2023" name="Plant J.">
        <title>Genome sequences and population genomics provide insights into the demographic history, inbreeding, and mutation load of two 'living fossil' tree species of Dipteronia.</title>
        <authorList>
            <person name="Feng Y."/>
            <person name="Comes H.P."/>
            <person name="Chen J."/>
            <person name="Zhu S."/>
            <person name="Lu R."/>
            <person name="Zhang X."/>
            <person name="Li P."/>
            <person name="Qiu J."/>
            <person name="Olsen K.M."/>
            <person name="Qiu Y."/>
        </authorList>
    </citation>
    <scope>NUCLEOTIDE SEQUENCE</scope>
    <source>
        <strain evidence="2">KIB01</strain>
    </source>
</reference>
<dbReference type="GO" id="GO:0003676">
    <property type="term" value="F:nucleic acid binding"/>
    <property type="evidence" value="ECO:0007669"/>
    <property type="project" value="InterPro"/>
</dbReference>
<dbReference type="InterPro" id="IPR002156">
    <property type="entry name" value="RNaseH_domain"/>
</dbReference>
<dbReference type="Pfam" id="PF13456">
    <property type="entry name" value="RVT_3"/>
    <property type="match status" value="1"/>
</dbReference>
<name>A0AAD9TLI0_9ROSI</name>
<accession>A0AAD9TLI0</accession>
<sequence length="199" mass="23110">MWKSIIWGKELLEADSRRRVGNSCSIQIYKDRWILRPSTFRIVSPSRLEENSTVSQLKTFDSRWNVELIKDNFLEDDVTKILSLQTSINEIEDSILWHFDQHGNYSVRSRYWVGLEPVVSGTDVEVVAKWIVKSTKLDSDVGLVIAYILLLLNNMRCRSVSYVPRKANQVAHLLAKMTLSNSEDYFWMEECPSCVCRTV</sequence>
<evidence type="ECO:0000313" key="2">
    <source>
        <dbReference type="EMBL" id="KAK2637819.1"/>
    </source>
</evidence>
<feature type="domain" description="RNase H type-1" evidence="1">
    <location>
        <begin position="114"/>
        <end position="177"/>
    </location>
</feature>
<comment type="caution">
    <text evidence="2">The sequence shown here is derived from an EMBL/GenBank/DDBJ whole genome shotgun (WGS) entry which is preliminary data.</text>
</comment>
<dbReference type="GO" id="GO:0004523">
    <property type="term" value="F:RNA-DNA hybrid ribonuclease activity"/>
    <property type="evidence" value="ECO:0007669"/>
    <property type="project" value="InterPro"/>
</dbReference>